<evidence type="ECO:0000313" key="5">
    <source>
        <dbReference type="Proteomes" id="UP000016426"/>
    </source>
</evidence>
<feature type="domain" description="Phage tail tape measure protein" evidence="3">
    <location>
        <begin position="100"/>
        <end position="305"/>
    </location>
</feature>
<dbReference type="NCBIfam" id="TIGR01760">
    <property type="entry name" value="tape_meas_TP901"/>
    <property type="match status" value="1"/>
</dbReference>
<dbReference type="Pfam" id="PF10145">
    <property type="entry name" value="PhageMin_Tail"/>
    <property type="match status" value="1"/>
</dbReference>
<proteinExistence type="predicted"/>
<evidence type="ECO:0000256" key="1">
    <source>
        <dbReference type="SAM" id="MobiDB-lite"/>
    </source>
</evidence>
<feature type="transmembrane region" description="Helical" evidence="2">
    <location>
        <begin position="402"/>
        <end position="424"/>
    </location>
</feature>
<reference evidence="4 5" key="1">
    <citation type="journal article" date="2013" name="Genome Announc.">
        <title>Genome Sequence of the Pigment-Producing Bacterium Pseudogulbenkiania ferrooxidans, Isolated from Loktak Lake.</title>
        <authorList>
            <person name="Puranik S."/>
            <person name="Talkal R."/>
            <person name="Qureshi A."/>
            <person name="Khardenavis A."/>
            <person name="Kapley A."/>
            <person name="Purohit H.J."/>
        </authorList>
    </citation>
    <scope>NUCLEOTIDE SEQUENCE [LARGE SCALE GENOMIC DNA]</scope>
    <source>
        <strain evidence="4 5">EGD-HP2</strain>
    </source>
</reference>
<keyword evidence="2" id="KW-1133">Transmembrane helix</keyword>
<accession>A0ABN0N799</accession>
<dbReference type="EMBL" id="AVPH01000212">
    <property type="protein sequence ID" value="ERE07143.1"/>
    <property type="molecule type" value="Genomic_DNA"/>
</dbReference>
<sequence length="742" mass="75523">MDLIQFGIVLKAFDQMSGVFGSAASKSMGALGRLDQKMTAVSDRLDRMGTKALGDGAILAGLMQKPVVAFAEAEDAATGLKVAMMGAGGELDARFGKINKLATDLGDKLPGTTADFQNMMTALVKQGISYDAILGGVGKSAAYLGVMMKKPPEQAAEFVAKLQDATGTAEKDMMSLMDTIQRATYLGVNDSNMLQFYTKMTPAMDTMKRKGAEAAKEMAPFAVMFDQAGMQGEAAGNALRKVVQLGMDLKKVNKANAGLAKQGIKLDFSDGKGEFAGMGNMMLQLDKLKKLSTADQLKALKEIFGDDAETLQVLSILINKGVDGYNETVDKMAKQADLQRRVNEQLGTLKNLWDAASGTFTNALSAFGEQMSPEVKALTQWLGDASEGLSDLIKQHPKLSRLIGLGVGGFAALLLVGGGLAMTLGSVGRLAGYALGPLGKLGRLFKRGKGGLGAGAGGAAAEALGVQRVWVTNWPAGMGGGGMDLGDAGGGKGGKPSSGPTGKPKGRLARLGGAIKSGASRLVGGGKLAALGKMGGAALAVGTAGYMAYDTYKTAKTGEQKGAGYGGALGSLGGGLAGAKVGALVGTMVLPGIGTVVGGLLGGALGALAGEKLGSLAGGELGQLADRKPEPGRLDVTKMYGPPGTGLPAAAAPVLGKAAPVPVPVSSVPLNPIAASRDTTLHGAAKPAAPQLTLNYNPTLTIQGDPIPGTDAKFKALLSAHRDELLRVVNQALENKARAAYG</sequence>
<dbReference type="Proteomes" id="UP000016426">
    <property type="component" value="Unassembled WGS sequence"/>
</dbReference>
<keyword evidence="2" id="KW-0812">Transmembrane</keyword>
<keyword evidence="2" id="KW-0472">Membrane</keyword>
<evidence type="ECO:0000256" key="2">
    <source>
        <dbReference type="SAM" id="Phobius"/>
    </source>
</evidence>
<dbReference type="RefSeq" id="WP_021476743.1">
    <property type="nucleotide sequence ID" value="NZ_AVPH01000212.1"/>
</dbReference>
<evidence type="ECO:0000259" key="3">
    <source>
        <dbReference type="Pfam" id="PF10145"/>
    </source>
</evidence>
<evidence type="ECO:0000313" key="4">
    <source>
        <dbReference type="EMBL" id="ERE07143.1"/>
    </source>
</evidence>
<name>A0ABN0N799_9NEIS</name>
<keyword evidence="5" id="KW-1185">Reference proteome</keyword>
<dbReference type="InterPro" id="IPR010090">
    <property type="entry name" value="Phage_tape_meas"/>
</dbReference>
<organism evidence="4 5">
    <name type="scientific">Pseudogulbenkiania ferrooxidans EGD-HP2</name>
    <dbReference type="NCBI Taxonomy" id="1388764"/>
    <lineage>
        <taxon>Bacteria</taxon>
        <taxon>Pseudomonadati</taxon>
        <taxon>Pseudomonadota</taxon>
        <taxon>Betaproteobacteria</taxon>
        <taxon>Neisseriales</taxon>
        <taxon>Chromobacteriaceae</taxon>
        <taxon>Pseudogulbenkiania</taxon>
    </lineage>
</organism>
<feature type="compositionally biased region" description="Gly residues" evidence="1">
    <location>
        <begin position="485"/>
        <end position="496"/>
    </location>
</feature>
<gene>
    <name evidence="4" type="ORF">O166_06570</name>
</gene>
<feature type="region of interest" description="Disordered" evidence="1">
    <location>
        <begin position="485"/>
        <end position="507"/>
    </location>
</feature>
<comment type="caution">
    <text evidence="4">The sequence shown here is derived from an EMBL/GenBank/DDBJ whole genome shotgun (WGS) entry which is preliminary data.</text>
</comment>
<protein>
    <submittedName>
        <fullName evidence="4">Tail protein</fullName>
    </submittedName>
</protein>